<evidence type="ECO:0008006" key="3">
    <source>
        <dbReference type="Google" id="ProtNLM"/>
    </source>
</evidence>
<keyword evidence="1" id="KW-0732">Signal</keyword>
<dbReference type="InterPro" id="IPR022298">
    <property type="entry name" value="Conjug_transposon_TraN"/>
</dbReference>
<evidence type="ECO:0000256" key="1">
    <source>
        <dbReference type="SAM" id="SignalP"/>
    </source>
</evidence>
<reference evidence="2" key="1">
    <citation type="submission" date="2019-11" db="EMBL/GenBank/DDBJ databases">
        <authorList>
            <person name="Feng L."/>
        </authorList>
    </citation>
    <scope>NUCLEOTIDE SEQUENCE</scope>
    <source>
        <strain evidence="2">BfaecisLFYP10</strain>
    </source>
</reference>
<proteinExistence type="predicted"/>
<accession>A0A6N2XKH3</accession>
<sequence>MKAKLFILLFGILGVAAQVSANEKIYVNSEVTTHIVMPENIKLVDIPTAKIVGNQCTDNIVRIKPYLESDSLQAVGSYKDNELLGTITLIGERHIAQYDILYTQSPGMAASIFEVPYNHTRSYINPEVSMPMAEMARYAWAVYSSDRKYNQIVTKAHGMKAMVNNIYAVGDYFFIDYSLQNKTKIPYDIEEIRVKLTDKKETKATNSQTIELSPVFTLNSSRKFKKNYRNVLVLPKLTFPDEKVLRLEISENQISGRVIVLTIEYEDILHADGFDSDILKDAAYYPYYHISYTVKP</sequence>
<name>A0A6N2XKH3_9BACE</name>
<gene>
    <name evidence="2" type="ORF">BFLFYP10_04672</name>
</gene>
<feature type="signal peptide" evidence="1">
    <location>
        <begin position="1"/>
        <end position="21"/>
    </location>
</feature>
<dbReference type="NCBIfam" id="TIGR03780">
    <property type="entry name" value="Bac_Flav_CT_N"/>
    <property type="match status" value="1"/>
</dbReference>
<protein>
    <recommendedName>
        <fullName evidence="3">Conjugative transposon protein TraN</fullName>
    </recommendedName>
</protein>
<evidence type="ECO:0000313" key="2">
    <source>
        <dbReference type="EMBL" id="VYT54170.1"/>
    </source>
</evidence>
<dbReference type="EMBL" id="CACRSZ010000099">
    <property type="protein sequence ID" value="VYT54170.1"/>
    <property type="molecule type" value="Genomic_DNA"/>
</dbReference>
<dbReference type="Pfam" id="PF13595">
    <property type="entry name" value="DUF4138"/>
    <property type="match status" value="1"/>
</dbReference>
<feature type="chain" id="PRO_5026978252" description="Conjugative transposon protein TraN" evidence="1">
    <location>
        <begin position="22"/>
        <end position="296"/>
    </location>
</feature>
<dbReference type="RefSeq" id="WP_156730600.1">
    <property type="nucleotide sequence ID" value="NZ_CACRSZ010000099.1"/>
</dbReference>
<organism evidence="2">
    <name type="scientific">Bacteroides faecis</name>
    <dbReference type="NCBI Taxonomy" id="674529"/>
    <lineage>
        <taxon>Bacteria</taxon>
        <taxon>Pseudomonadati</taxon>
        <taxon>Bacteroidota</taxon>
        <taxon>Bacteroidia</taxon>
        <taxon>Bacteroidales</taxon>
        <taxon>Bacteroidaceae</taxon>
        <taxon>Bacteroides</taxon>
    </lineage>
</organism>
<dbReference type="AlphaFoldDB" id="A0A6N2XKH3"/>